<evidence type="ECO:0000313" key="1">
    <source>
        <dbReference type="EMBL" id="MCZ0963951.1"/>
    </source>
</evidence>
<protein>
    <recommendedName>
        <fullName evidence="3">Transposase DDE domain group 1</fullName>
    </recommendedName>
</protein>
<dbReference type="RefSeq" id="WP_268944048.1">
    <property type="nucleotide sequence ID" value="NZ_JAPTYD010000059.1"/>
</dbReference>
<gene>
    <name evidence="1" type="ORF">OU682_20370</name>
</gene>
<keyword evidence="2" id="KW-1185">Reference proteome</keyword>
<evidence type="ECO:0000313" key="2">
    <source>
        <dbReference type="Proteomes" id="UP001149822"/>
    </source>
</evidence>
<proteinExistence type="predicted"/>
<accession>A0ABT4J9Y8</accession>
<feature type="non-terminal residue" evidence="1">
    <location>
        <position position="60"/>
    </location>
</feature>
<evidence type="ECO:0008006" key="3">
    <source>
        <dbReference type="Google" id="ProtNLM"/>
    </source>
</evidence>
<name>A0ABT4J9Y8_9RHOB</name>
<organism evidence="1 2">
    <name type="scientific">Paracoccus benzoatiresistens</name>
    <dbReference type="NCBI Taxonomy" id="2997341"/>
    <lineage>
        <taxon>Bacteria</taxon>
        <taxon>Pseudomonadati</taxon>
        <taxon>Pseudomonadota</taxon>
        <taxon>Alphaproteobacteria</taxon>
        <taxon>Rhodobacterales</taxon>
        <taxon>Paracoccaceae</taxon>
        <taxon>Paracoccus</taxon>
    </lineage>
</organism>
<reference evidence="1" key="1">
    <citation type="submission" date="2022-12" db="EMBL/GenBank/DDBJ databases">
        <title>Paracoccus sp. EF6 isolated from a lake water.</title>
        <authorList>
            <person name="Liu H."/>
        </authorList>
    </citation>
    <scope>NUCLEOTIDE SEQUENCE</scope>
    <source>
        <strain evidence="1">EF6</strain>
    </source>
</reference>
<dbReference type="EMBL" id="JAPTYD010000059">
    <property type="protein sequence ID" value="MCZ0963951.1"/>
    <property type="molecule type" value="Genomic_DNA"/>
</dbReference>
<sequence length="60" mass="6960">MLLTAVVFRQTGKLFFLMAEAKAARLRLSCKMTRYRDPILDLLAPLRRYAFALTRNRAEA</sequence>
<dbReference type="Proteomes" id="UP001149822">
    <property type="component" value="Unassembled WGS sequence"/>
</dbReference>
<comment type="caution">
    <text evidence="1">The sequence shown here is derived from an EMBL/GenBank/DDBJ whole genome shotgun (WGS) entry which is preliminary data.</text>
</comment>